<evidence type="ECO:0000313" key="1">
    <source>
        <dbReference type="EMBL" id="MEA5259735.1"/>
    </source>
</evidence>
<comment type="caution">
    <text evidence="1">The sequence shown here is derived from an EMBL/GenBank/DDBJ whole genome shotgun (WGS) entry which is preliminary data.</text>
</comment>
<gene>
    <name evidence="1" type="ORF">VB264_18205</name>
</gene>
<organism evidence="1 2">
    <name type="scientific">Arcicella aquatica</name>
    <dbReference type="NCBI Taxonomy" id="217141"/>
    <lineage>
        <taxon>Bacteria</taxon>
        <taxon>Pseudomonadati</taxon>
        <taxon>Bacteroidota</taxon>
        <taxon>Cytophagia</taxon>
        <taxon>Cytophagales</taxon>
        <taxon>Flectobacillaceae</taxon>
        <taxon>Arcicella</taxon>
    </lineage>
</organism>
<dbReference type="Proteomes" id="UP001304671">
    <property type="component" value="Unassembled WGS sequence"/>
</dbReference>
<evidence type="ECO:0008006" key="3">
    <source>
        <dbReference type="Google" id="ProtNLM"/>
    </source>
</evidence>
<accession>A0ABU5QSP1</accession>
<evidence type="ECO:0000313" key="2">
    <source>
        <dbReference type="Proteomes" id="UP001304671"/>
    </source>
</evidence>
<proteinExistence type="predicted"/>
<sequence>MVNYEKFYESAKDFLILTNRASKEDFLPVQHSDIVEVEEFIGKKFPPSLYFFQKTFGKTLKKFPIDFPVNLKRIKQAFIESKTTLKELENSNYIVGTDGFKIVNGEVVLLEMIDYRYTEPEIANLRELFDVKGILFLDMGTHIAFTDTSKNDPSIYYFINNSIDGFTTRLLPLTAYFRAVLFGEIEMRLRWDKNMYIDDIGDPAKDPSKYYENYYREMESIDISALEWATVYEYIYREGGNYSPPLPTHVFTQYRSKFYKLNTIEEQKNGYVITVNEFEWKFIDFLKQQGYNLPNVKPNNLTTTP</sequence>
<name>A0ABU5QSP1_9BACT</name>
<dbReference type="EMBL" id="JAYFUL010000036">
    <property type="protein sequence ID" value="MEA5259735.1"/>
    <property type="molecule type" value="Genomic_DNA"/>
</dbReference>
<dbReference type="RefSeq" id="WP_323251616.1">
    <property type="nucleotide sequence ID" value="NZ_JAYFUL010000036.1"/>
</dbReference>
<protein>
    <recommendedName>
        <fullName evidence="3">Knr4/Smi1-like domain-containing protein</fullName>
    </recommendedName>
</protein>
<reference evidence="1 2" key="1">
    <citation type="submission" date="2023-12" db="EMBL/GenBank/DDBJ databases">
        <title>Novel species of the genus Arcicella isolated from rivers.</title>
        <authorList>
            <person name="Lu H."/>
        </authorList>
    </citation>
    <scope>NUCLEOTIDE SEQUENCE [LARGE SCALE GENOMIC DNA]</scope>
    <source>
        <strain evidence="1 2">LMG 21963</strain>
    </source>
</reference>
<keyword evidence="2" id="KW-1185">Reference proteome</keyword>